<evidence type="ECO:0000313" key="8">
    <source>
        <dbReference type="Proteomes" id="UP000255518"/>
    </source>
</evidence>
<evidence type="ECO:0000313" key="6">
    <source>
        <dbReference type="Proteomes" id="UP000254387"/>
    </source>
</evidence>
<dbReference type="EMBL" id="UGMN01000004">
    <property type="protein sequence ID" value="STV08048.1"/>
    <property type="molecule type" value="Genomic_DNA"/>
</dbReference>
<dbReference type="Proteomes" id="UP000251088">
    <property type="component" value="Unassembled WGS sequence"/>
</dbReference>
<evidence type="ECO:0000313" key="4">
    <source>
        <dbReference type="EMBL" id="STV08048.1"/>
    </source>
</evidence>
<name>A0A2X3E4W0_KLEPN</name>
<evidence type="ECO:0000313" key="1">
    <source>
        <dbReference type="EMBL" id="SQC38842.1"/>
    </source>
</evidence>
<dbReference type="Proteomes" id="UP000255518">
    <property type="component" value="Unassembled WGS sequence"/>
</dbReference>
<dbReference type="Proteomes" id="UP000254387">
    <property type="component" value="Unassembled WGS sequence"/>
</dbReference>
<dbReference type="EMBL" id="UGKQ01000007">
    <property type="protein sequence ID" value="STS81492.1"/>
    <property type="molecule type" value="Genomic_DNA"/>
</dbReference>
<evidence type="ECO:0000313" key="2">
    <source>
        <dbReference type="EMBL" id="STS81492.1"/>
    </source>
</evidence>
<dbReference type="AlphaFoldDB" id="A0A2X3E4W0"/>
<evidence type="ECO:0000313" key="3">
    <source>
        <dbReference type="EMBL" id="STT02489.1"/>
    </source>
</evidence>
<protein>
    <submittedName>
        <fullName evidence="1">Uncharacterized protein</fullName>
    </submittedName>
</protein>
<dbReference type="EMBL" id="UAWN01000013">
    <property type="protein sequence ID" value="SQC38842.1"/>
    <property type="molecule type" value="Genomic_DNA"/>
</dbReference>
<dbReference type="Proteomes" id="UP000254938">
    <property type="component" value="Unassembled WGS sequence"/>
</dbReference>
<organism evidence="1 5">
    <name type="scientific">Klebsiella pneumoniae</name>
    <dbReference type="NCBI Taxonomy" id="573"/>
    <lineage>
        <taxon>Bacteria</taxon>
        <taxon>Pseudomonadati</taxon>
        <taxon>Pseudomonadota</taxon>
        <taxon>Gammaproteobacteria</taxon>
        <taxon>Enterobacterales</taxon>
        <taxon>Enterobacteriaceae</taxon>
        <taxon>Klebsiella/Raoultella group</taxon>
        <taxon>Klebsiella</taxon>
        <taxon>Klebsiella pneumoniae complex</taxon>
    </lineage>
</organism>
<evidence type="ECO:0000313" key="7">
    <source>
        <dbReference type="Proteomes" id="UP000254938"/>
    </source>
</evidence>
<dbReference type="EMBL" id="UGKT01000001">
    <property type="protein sequence ID" value="STT02489.1"/>
    <property type="molecule type" value="Genomic_DNA"/>
</dbReference>
<accession>A0A2X3E4W0</accession>
<reference evidence="5 6" key="1">
    <citation type="submission" date="2018-06" db="EMBL/GenBank/DDBJ databases">
        <authorList>
            <consortium name="Pathogen Informatics"/>
            <person name="Doyle S."/>
        </authorList>
    </citation>
    <scope>NUCLEOTIDE SEQUENCE [LARGE SCALE GENOMIC DNA]</scope>
    <source>
        <strain evidence="3 8">NCTC13443</strain>
        <strain evidence="4 6">NCTC5053</strain>
        <strain evidence="1 5">NCTC9128</strain>
        <strain evidence="2 7">NCTC9140</strain>
    </source>
</reference>
<gene>
    <name evidence="3" type="ORF">NCTC13443_02842</name>
    <name evidence="4" type="ORF">NCTC5053_02107</name>
    <name evidence="1" type="ORF">NCTC9128_04985</name>
    <name evidence="2" type="ORF">NCTC9140_03231</name>
</gene>
<proteinExistence type="predicted"/>
<evidence type="ECO:0000313" key="5">
    <source>
        <dbReference type="Proteomes" id="UP000251088"/>
    </source>
</evidence>
<sequence>MSALRKCRMVEGQPGETAYLTANMSVLLRQADRFCCVTAAAFYRRRVLAIADRVTE</sequence>